<protein>
    <recommendedName>
        <fullName evidence="2">Cupin 2 conserved barrel domain-containing protein</fullName>
    </recommendedName>
</protein>
<dbReference type="SUPFAM" id="SSF51182">
    <property type="entry name" value="RmlC-like cupins"/>
    <property type="match status" value="1"/>
</dbReference>
<sequence length="327" mass="34982">MTRKIQQVKFSELVPCRTAFIDTHNPGTEGKENFTIIGGGVSENPEQYVHIKETPGFNIGGARQPAGCTNSLHSHRTAEVFIIHSGSWRMFWGLEGNDGAVVLNPGDLISLPTHMFRGFENVTPVNATNETGSGFIFSVLGGDDSGGGVVWAPEVLEEASNHGLTLLESGQLVNTREGEEIPEGIPPVTPVSKTGLSFHSRNTITDASKFVVKRPAEWVHRETELIGRSSNAVIRERPGFEVRRVQWGNGDEIPWRVSNLDTVLISNTGSVVLSGGEALGPGDVALIQAGEEEIDVKPLPGGASELFTVIGTDDPAGETRLLDGGAK</sequence>
<organism evidence="1">
    <name type="scientific">hydrothermal vent metagenome</name>
    <dbReference type="NCBI Taxonomy" id="652676"/>
    <lineage>
        <taxon>unclassified sequences</taxon>
        <taxon>metagenomes</taxon>
        <taxon>ecological metagenomes</taxon>
    </lineage>
</organism>
<name>A0A160TRJ6_9ZZZZ</name>
<dbReference type="InterPro" id="IPR014710">
    <property type="entry name" value="RmlC-like_jellyroll"/>
</dbReference>
<dbReference type="Gene3D" id="2.60.120.10">
    <property type="entry name" value="Jelly Rolls"/>
    <property type="match status" value="1"/>
</dbReference>
<evidence type="ECO:0000313" key="1">
    <source>
        <dbReference type="EMBL" id="CUS51136.1"/>
    </source>
</evidence>
<dbReference type="InterPro" id="IPR011051">
    <property type="entry name" value="RmlC_Cupin_sf"/>
</dbReference>
<reference evidence="1" key="1">
    <citation type="submission" date="2015-10" db="EMBL/GenBank/DDBJ databases">
        <authorList>
            <person name="Gilbert D.G."/>
        </authorList>
    </citation>
    <scope>NUCLEOTIDE SEQUENCE</scope>
</reference>
<gene>
    <name evidence="1" type="ORF">MGWOODY_XGa2295</name>
</gene>
<proteinExistence type="predicted"/>
<accession>A0A160TRJ6</accession>
<evidence type="ECO:0008006" key="2">
    <source>
        <dbReference type="Google" id="ProtNLM"/>
    </source>
</evidence>
<dbReference type="EMBL" id="CZRL01000054">
    <property type="protein sequence ID" value="CUS51136.1"/>
    <property type="molecule type" value="Genomic_DNA"/>
</dbReference>
<dbReference type="AlphaFoldDB" id="A0A160TRJ6"/>